<evidence type="ECO:0000313" key="4">
    <source>
        <dbReference type="Proteomes" id="UP001629059"/>
    </source>
</evidence>
<dbReference type="EMBL" id="JBELQB010000003">
    <property type="protein sequence ID" value="MFL9836853.1"/>
    <property type="molecule type" value="Genomic_DNA"/>
</dbReference>
<dbReference type="CDD" id="cd00063">
    <property type="entry name" value="FN3"/>
    <property type="match status" value="1"/>
</dbReference>
<proteinExistence type="predicted"/>
<keyword evidence="1" id="KW-0732">Signal</keyword>
<gene>
    <name evidence="3" type="ORF">ABS768_05040</name>
</gene>
<sequence length="1699" mass="183123">MKRITLPANFRPYHGNAVVNRYSRFLLFFVMLLMGYTAKSQIYYTTGWESSIDGWQSSGNAGSFSTSSTNPCSGDQSVRANIYYGLNSILTSPAISFSDGSEVTFTYSFKVMQYASSTSPAVGDDFTLDVQWTNDLSGTWTTLETIDDSNYTSTTDCAERTVTFIPANGDTVYVRFYASSMTGEDLHIYFDDVTIAQTTCIPPTALTLNNANTGEVSWTAPETAPASGYEYYLATTSEVPGPATVATGTTTETVATLTTLPDTQYYFWVRGNCGGEFSPWAGPLMYVSPQVPAVLPFEEDFEDGTTLYLNNGDETNQWFVGDAVNNGGTSALYVSSDNGVSNTYSHTSSVVQAYRDVAVPEDLAQMEISFDWKSGGESNYDYLRVWVVPTNYTLEAGSQISSSSGGEQVAQLNLSEGEFISASFVVNVDEYQGGIARIVFEWRNDGGSGDEQAIAIDNLSVTEVSCNTPQNLAATVGLGNVMISWEFAADLPAGGFDYYYSTTNEAPDDTTEVSGNIADATTVTVNGLEFLTEYYFWVRSNCDGSESEWVSGGSFVTECDITTLPYVYDFSDYDGNTEDSCWQEKTGALGTAVTLTGGSSTWTNGNYNNSGSNSNGTAALINLYDEDNAWIISPAFDLGDGSITYQLEFDASILPWTGSTPVTDMEEKYGQVVISTDGGLTWDEANVLVTFDNDNIPAGGVHQFISLEGYTGVIKIGFYGYSEDDTPDLRFYIDNFKVDVQPACALPQYPVLNELNGSSAQVSWTAAPVAPANGYEYYVSQSNEIPASDVEVTGSVEAGVLTATVADLPLGVMNYIWVRSSCDTDTVSDWVGPVLAMTPCEQTDLTIEEPADICGQGTIELEASTTNGDIYWYAEAEGGELLATGNVFETPYITETTSYYVSSAQLSLGANVKVGNGSGTTSTNSNPFYSSWSNNHTQHLITADELIASGLSAGNINSIGLDVTSVGSYAMRDLTIKIGASTATTMESFVANNDFSVVYTNAIYMPVSGVNTFYFNTPFNWDGTSNIVVEFCHGNPSSGATMSRTVKSDTTDYVSTISHYFSSSTSGSEACAATDGGNVNTYSVRPQFIFNGNGLCFSEREEVEVVVNEAPAVTISVTQDAICNGGSTTLTAVSDNEGYTYAWMPGDLTGAELTVSPEVTTTYTVTATDADSGCINVITFTVQVNPLPEDVEFAEESFEVCGSTVLPLSVTNAAVSVEAQFGTNETTTGVSEELTAFSNRRQSLKYQTIYTAEELTAAGVLPGEITSIAYNITSVGDENFNDNYIVKLGATTQDVFADTNYLAEDSFTTVYGPVTYTHAIGWNTINFTTPYIWDGVSNIVVSVSYSGADQYDNAETYYTTVTGNATLYNYNNTTATTGTASSKKFDIKISQNIEQEVTWSSVENLYLDEEATQPYTEGENAGTVYFKSQTAGVVNYTATMTNIFGCSVTADVEVNVNVTEVPDVGEEFDFCSAATVADLLTEDNNIVWYANETEGEALTEDTALETATYYASQIVNGCESERVAVAVTINIIPAPEGDEMQDIEIENGYVATIEDIEVTGIEGGEITWYANEEDALSGENPLVEGTEVEGETTYYAVQTVNGCSSEPLAVTITITLDSKEFDLASFTYWPNPVKDVLSISYSSQITTVKVYNMVGQEVLSQKINALEGTVNMSALQEGTYLVNVATDTATKTIRVIKKQ</sequence>
<feature type="domain" description="Fibronectin type-III" evidence="2">
    <location>
        <begin position="468"/>
        <end position="560"/>
    </location>
</feature>
<dbReference type="SMART" id="SM00060">
    <property type="entry name" value="FN3"/>
    <property type="match status" value="3"/>
</dbReference>
<feature type="domain" description="Fibronectin type-III" evidence="2">
    <location>
        <begin position="202"/>
        <end position="291"/>
    </location>
</feature>
<dbReference type="NCBIfam" id="TIGR04183">
    <property type="entry name" value="Por_Secre_tail"/>
    <property type="match status" value="1"/>
</dbReference>
<reference evidence="3 4" key="1">
    <citation type="submission" date="2024-06" db="EMBL/GenBank/DDBJ databases">
        <authorList>
            <person name="Kaempfer P."/>
            <person name="Viver T."/>
        </authorList>
    </citation>
    <scope>NUCLEOTIDE SEQUENCE [LARGE SCALE GENOMIC DNA]</scope>
    <source>
        <strain evidence="3 4">ST-75</strain>
    </source>
</reference>
<protein>
    <submittedName>
        <fullName evidence="3">T9SS type A sorting domain-containing protein</fullName>
    </submittedName>
</protein>
<dbReference type="InterPro" id="IPR044023">
    <property type="entry name" value="Ig_7"/>
</dbReference>
<dbReference type="RefSeq" id="WP_408073883.1">
    <property type="nucleotide sequence ID" value="NZ_JBELQB010000003.1"/>
</dbReference>
<dbReference type="Gene3D" id="2.60.40.10">
    <property type="entry name" value="Immunoglobulins"/>
    <property type="match status" value="2"/>
</dbReference>
<dbReference type="InterPro" id="IPR026444">
    <property type="entry name" value="Secre_tail"/>
</dbReference>
<dbReference type="SUPFAM" id="SSF49265">
    <property type="entry name" value="Fibronectin type III"/>
    <property type="match status" value="2"/>
</dbReference>
<dbReference type="Pfam" id="PF18962">
    <property type="entry name" value="Por_Secre_tail"/>
    <property type="match status" value="1"/>
</dbReference>
<dbReference type="InterPro" id="IPR003961">
    <property type="entry name" value="FN3_dom"/>
</dbReference>
<evidence type="ECO:0000313" key="3">
    <source>
        <dbReference type="EMBL" id="MFL9836853.1"/>
    </source>
</evidence>
<dbReference type="Proteomes" id="UP001629059">
    <property type="component" value="Unassembled WGS sequence"/>
</dbReference>
<dbReference type="InterPro" id="IPR013783">
    <property type="entry name" value="Ig-like_fold"/>
</dbReference>
<evidence type="ECO:0000256" key="1">
    <source>
        <dbReference type="ARBA" id="ARBA00022729"/>
    </source>
</evidence>
<dbReference type="InterPro" id="IPR036116">
    <property type="entry name" value="FN3_sf"/>
</dbReference>
<name>A0ABW8YCC2_9FLAO</name>
<feature type="domain" description="Fibronectin type-III" evidence="2">
    <location>
        <begin position="746"/>
        <end position="841"/>
    </location>
</feature>
<evidence type="ECO:0000259" key="2">
    <source>
        <dbReference type="PROSITE" id="PS50853"/>
    </source>
</evidence>
<comment type="caution">
    <text evidence="3">The sequence shown here is derived from an EMBL/GenBank/DDBJ whole genome shotgun (WGS) entry which is preliminary data.</text>
</comment>
<organism evidence="3 4">
    <name type="scientific">Flavobacterium rhizophilum</name>
    <dbReference type="NCBI Taxonomy" id="3163296"/>
    <lineage>
        <taxon>Bacteria</taxon>
        <taxon>Pseudomonadati</taxon>
        <taxon>Bacteroidota</taxon>
        <taxon>Flavobacteriia</taxon>
        <taxon>Flavobacteriales</taxon>
        <taxon>Flavobacteriaceae</taxon>
        <taxon>Flavobacterium</taxon>
    </lineage>
</organism>
<dbReference type="PROSITE" id="PS50853">
    <property type="entry name" value="FN3"/>
    <property type="match status" value="3"/>
</dbReference>
<accession>A0ABW8YCC2</accession>
<keyword evidence="4" id="KW-1185">Reference proteome</keyword>
<dbReference type="Pfam" id="PF19081">
    <property type="entry name" value="Ig_7"/>
    <property type="match status" value="2"/>
</dbReference>